<proteinExistence type="predicted"/>
<name>A0A8S5RZY8_9CAUD</name>
<dbReference type="SUPFAM" id="SSF52949">
    <property type="entry name" value="Macro domain-like"/>
    <property type="match status" value="1"/>
</dbReference>
<dbReference type="Gene3D" id="3.40.220.10">
    <property type="entry name" value="Leucine Aminopeptidase, subunit E, domain 1"/>
    <property type="match status" value="1"/>
</dbReference>
<evidence type="ECO:0000313" key="1">
    <source>
        <dbReference type="EMBL" id="DAF44240.1"/>
    </source>
</evidence>
<dbReference type="EMBL" id="BK032510">
    <property type="protein sequence ID" value="DAF44240.1"/>
    <property type="molecule type" value="Genomic_DNA"/>
</dbReference>
<reference evidence="1" key="1">
    <citation type="journal article" date="2021" name="Proc. Natl. Acad. Sci. U.S.A.">
        <title>A Catalog of Tens of Thousands of Viruses from Human Metagenomes Reveals Hidden Associations with Chronic Diseases.</title>
        <authorList>
            <person name="Tisza M.J."/>
            <person name="Buck C.B."/>
        </authorList>
    </citation>
    <scope>NUCLEOTIDE SEQUENCE</scope>
    <source>
        <strain evidence="1">CtNQV2</strain>
    </source>
</reference>
<protein>
    <submittedName>
        <fullName evidence="1">Uncharacterized protein</fullName>
    </submittedName>
</protein>
<dbReference type="InterPro" id="IPR043472">
    <property type="entry name" value="Macro_dom-like"/>
</dbReference>
<sequence>MNIIKDSDLIWETDNFDVILVGTTIYCSLPDGFQRKMRRKYPYINDANNTTPYADPRKLGKRLTIQGKPIISLCYISKFKTKNEFIDYDALENCIKTANIEFNGLNVATTVIGSSCFDGNGDRDKIMKILEENSDKMNLTVYDYNQMSRAEENKKQWKYIQSFKKSDPEKYKKLTESRKKNWDKLYL</sequence>
<organism evidence="1">
    <name type="scientific">Myoviridae sp. ctNQV2</name>
    <dbReference type="NCBI Taxonomy" id="2827683"/>
    <lineage>
        <taxon>Viruses</taxon>
        <taxon>Duplodnaviria</taxon>
        <taxon>Heunggongvirae</taxon>
        <taxon>Uroviricota</taxon>
        <taxon>Caudoviricetes</taxon>
    </lineage>
</organism>
<accession>A0A8S5RZY8</accession>